<proteinExistence type="inferred from homology"/>
<evidence type="ECO:0000256" key="7">
    <source>
        <dbReference type="ARBA" id="ARBA00023274"/>
    </source>
</evidence>
<feature type="region of interest" description="Disordered" evidence="9">
    <location>
        <begin position="243"/>
        <end position="262"/>
    </location>
</feature>
<dbReference type="SMART" id="SM00175">
    <property type="entry name" value="RAB"/>
    <property type="match status" value="1"/>
</dbReference>
<dbReference type="FunFam" id="3.40.50.300:FF:001129">
    <property type="entry name" value="ras-related protein Rab-44 isoform X2"/>
    <property type="match status" value="1"/>
</dbReference>
<evidence type="ECO:0000256" key="6">
    <source>
        <dbReference type="ARBA" id="ARBA00023134"/>
    </source>
</evidence>
<dbReference type="AlphaFoldDB" id="A0A8S1U1H4"/>
<dbReference type="InterPro" id="IPR050227">
    <property type="entry name" value="Rab"/>
</dbReference>
<comment type="similarity">
    <text evidence="1">Belongs to the universal ribosomal protein uL23 family.</text>
</comment>
<evidence type="ECO:0000256" key="8">
    <source>
        <dbReference type="ARBA" id="ARBA00023288"/>
    </source>
</evidence>
<evidence type="ECO:0000256" key="4">
    <source>
        <dbReference type="ARBA" id="ARBA00022884"/>
    </source>
</evidence>
<dbReference type="SMART" id="SM00176">
    <property type="entry name" value="RAN"/>
    <property type="match status" value="1"/>
</dbReference>
<keyword evidence="4" id="KW-0694">RNA-binding</keyword>
<organism evidence="10 11">
    <name type="scientific">Paramecium octaurelia</name>
    <dbReference type="NCBI Taxonomy" id="43137"/>
    <lineage>
        <taxon>Eukaryota</taxon>
        <taxon>Sar</taxon>
        <taxon>Alveolata</taxon>
        <taxon>Ciliophora</taxon>
        <taxon>Intramacronucleata</taxon>
        <taxon>Oligohymenophorea</taxon>
        <taxon>Peniculida</taxon>
        <taxon>Parameciidae</taxon>
        <taxon>Paramecium</taxon>
    </lineage>
</organism>
<dbReference type="InterPro" id="IPR001806">
    <property type="entry name" value="Small_GTPase"/>
</dbReference>
<keyword evidence="7" id="KW-0687">Ribonucleoprotein</keyword>
<dbReference type="GO" id="GO:0003735">
    <property type="term" value="F:structural constituent of ribosome"/>
    <property type="evidence" value="ECO:0007669"/>
    <property type="project" value="InterPro"/>
</dbReference>
<dbReference type="NCBIfam" id="NF011118">
    <property type="entry name" value="PRK14548.1"/>
    <property type="match status" value="1"/>
</dbReference>
<dbReference type="NCBIfam" id="TIGR00231">
    <property type="entry name" value="small_GTP"/>
    <property type="match status" value="1"/>
</dbReference>
<dbReference type="Pfam" id="PF00276">
    <property type="entry name" value="Ribosomal_L23"/>
    <property type="match status" value="1"/>
</dbReference>
<dbReference type="FunFam" id="3.30.70.330:FF:000532">
    <property type="entry name" value="50S ribosomal protein L23"/>
    <property type="match status" value="1"/>
</dbReference>
<accession>A0A8S1U1H4</accession>
<dbReference type="PROSITE" id="PS51419">
    <property type="entry name" value="RAB"/>
    <property type="match status" value="1"/>
</dbReference>
<dbReference type="HAMAP" id="MF_01369_A">
    <property type="entry name" value="Ribosomal_uL23_A"/>
    <property type="match status" value="1"/>
</dbReference>
<dbReference type="SMART" id="SM00173">
    <property type="entry name" value="RAS"/>
    <property type="match status" value="1"/>
</dbReference>
<dbReference type="Proteomes" id="UP000683925">
    <property type="component" value="Unassembled WGS sequence"/>
</dbReference>
<keyword evidence="2" id="KW-0699">rRNA-binding</keyword>
<dbReference type="GO" id="GO:1990904">
    <property type="term" value="C:ribonucleoprotein complex"/>
    <property type="evidence" value="ECO:0007669"/>
    <property type="project" value="UniProtKB-KW"/>
</dbReference>
<gene>
    <name evidence="10" type="ORF">POCTA_138.1.T0340195</name>
</gene>
<keyword evidence="5" id="KW-0689">Ribosomal protein</keyword>
<dbReference type="PANTHER" id="PTHR47977">
    <property type="entry name" value="RAS-RELATED PROTEIN RAB"/>
    <property type="match status" value="1"/>
</dbReference>
<keyword evidence="11" id="KW-1185">Reference proteome</keyword>
<protein>
    <submittedName>
        <fullName evidence="10">Uncharacterized protein</fullName>
    </submittedName>
</protein>
<evidence type="ECO:0000256" key="2">
    <source>
        <dbReference type="ARBA" id="ARBA00022730"/>
    </source>
</evidence>
<keyword evidence="8" id="KW-0449">Lipoprotein</keyword>
<dbReference type="SMART" id="SM00177">
    <property type="entry name" value="ARF"/>
    <property type="match status" value="1"/>
</dbReference>
<evidence type="ECO:0000256" key="9">
    <source>
        <dbReference type="SAM" id="MobiDB-lite"/>
    </source>
</evidence>
<evidence type="ECO:0000256" key="1">
    <source>
        <dbReference type="ARBA" id="ARBA00006700"/>
    </source>
</evidence>
<dbReference type="GO" id="GO:0003924">
    <property type="term" value="F:GTPase activity"/>
    <property type="evidence" value="ECO:0007669"/>
    <property type="project" value="InterPro"/>
</dbReference>
<keyword evidence="3" id="KW-0547">Nucleotide-binding</keyword>
<comment type="caution">
    <text evidence="10">The sequence shown here is derived from an EMBL/GenBank/DDBJ whole genome shotgun (WGS) entry which is preliminary data.</text>
</comment>
<dbReference type="GO" id="GO:0005525">
    <property type="term" value="F:GTP binding"/>
    <property type="evidence" value="ECO:0007669"/>
    <property type="project" value="UniProtKB-KW"/>
</dbReference>
<dbReference type="InterPro" id="IPR005225">
    <property type="entry name" value="Small_GTP-bd"/>
</dbReference>
<dbReference type="InterPro" id="IPR013025">
    <property type="entry name" value="Ribosomal_uL23-like"/>
</dbReference>
<dbReference type="Pfam" id="PF00071">
    <property type="entry name" value="Ras"/>
    <property type="match status" value="1"/>
</dbReference>
<evidence type="ECO:0000256" key="5">
    <source>
        <dbReference type="ARBA" id="ARBA00022980"/>
    </source>
</evidence>
<keyword evidence="6" id="KW-0342">GTP-binding</keyword>
<dbReference type="SMART" id="SM00174">
    <property type="entry name" value="RHO"/>
    <property type="match status" value="1"/>
</dbReference>
<reference evidence="10" key="1">
    <citation type="submission" date="2021-01" db="EMBL/GenBank/DDBJ databases">
        <authorList>
            <consortium name="Genoscope - CEA"/>
            <person name="William W."/>
        </authorList>
    </citation>
    <scope>NUCLEOTIDE SEQUENCE</scope>
</reference>
<evidence type="ECO:0000313" key="10">
    <source>
        <dbReference type="EMBL" id="CAD8157853.1"/>
    </source>
</evidence>
<dbReference type="GO" id="GO:0005840">
    <property type="term" value="C:ribosome"/>
    <property type="evidence" value="ECO:0007669"/>
    <property type="project" value="UniProtKB-KW"/>
</dbReference>
<dbReference type="EMBL" id="CAJJDP010000034">
    <property type="protein sequence ID" value="CAD8157853.1"/>
    <property type="molecule type" value="Genomic_DNA"/>
</dbReference>
<name>A0A8S1U1H4_PAROT</name>
<sequence length="458" mass="52389">MKQSFQIKSEIQHCFKIVFLGQSSVGKTSLIKQFLKNEFAMKSMSTVGVTCESKIVIVNNQQVKVQLWDTAGQERFRSITKNYYRGCDAVVIVYDVTNMKSFDQVSSWIADFDDKCERPAIKMLMGNKIDMQTRDVSTELGMAYSKRKKILFQEVSAKENINVECAMLKLIEILVSHTKIESGDKNQRRGSMVETKQTVLEDPFINKSARFCKDVSISDHSKLQAIKSAGDSSQEDIQINNTSNHQLTSPQDNPTHTNQQPATSLKLIHPRSSVFQKAFIQSKLYVFLLNIIYLCQLFTKKIQKFILNIMPKGQTTTTQKAQKAAKNARVTKKVVRARKHFQNRFHTAKPLALTRKPKFTRLTRQLKPITKGLDFQNVLKHPLITEKDMKKMEDENTMVFYVNQKSTKPQIKRAFSKIYEVKVRKVNILNTFGGKKKAYIRLGGENDALNLANKIGII</sequence>
<dbReference type="GO" id="GO:0006412">
    <property type="term" value="P:translation"/>
    <property type="evidence" value="ECO:0007669"/>
    <property type="project" value="InterPro"/>
</dbReference>
<evidence type="ECO:0000313" key="11">
    <source>
        <dbReference type="Proteomes" id="UP000683925"/>
    </source>
</evidence>
<evidence type="ECO:0000256" key="3">
    <source>
        <dbReference type="ARBA" id="ARBA00022741"/>
    </source>
</evidence>
<dbReference type="CDD" id="cd00154">
    <property type="entry name" value="Rab"/>
    <property type="match status" value="1"/>
</dbReference>
<dbReference type="PROSITE" id="PS51421">
    <property type="entry name" value="RAS"/>
    <property type="match status" value="1"/>
</dbReference>
<dbReference type="GO" id="GO:0019843">
    <property type="term" value="F:rRNA binding"/>
    <property type="evidence" value="ECO:0007669"/>
    <property type="project" value="UniProtKB-KW"/>
</dbReference>
<dbReference type="OrthoDB" id="304205at2759"/>